<dbReference type="EMBL" id="VIEB01000114">
    <property type="protein sequence ID" value="TQE05895.1"/>
    <property type="molecule type" value="Genomic_DNA"/>
</dbReference>
<gene>
    <name evidence="1" type="ORF">C1H46_008578</name>
</gene>
<evidence type="ECO:0000313" key="2">
    <source>
        <dbReference type="Proteomes" id="UP000315295"/>
    </source>
</evidence>
<keyword evidence="2" id="KW-1185">Reference proteome</keyword>
<name>A0A540N4C8_MALBA</name>
<sequence length="52" mass="6044">MTTIRKGSKKMAPIWKGQYKISQVSGMGSYTLTTISDKKINKQWNAYNLRKY</sequence>
<comment type="caution">
    <text evidence="1">The sequence shown here is derived from an EMBL/GenBank/DDBJ whole genome shotgun (WGS) entry which is preliminary data.</text>
</comment>
<accession>A0A540N4C8</accession>
<dbReference type="AlphaFoldDB" id="A0A540N4C8"/>
<organism evidence="1 2">
    <name type="scientific">Malus baccata</name>
    <name type="common">Siberian crab apple</name>
    <name type="synonym">Pyrus baccata</name>
    <dbReference type="NCBI Taxonomy" id="106549"/>
    <lineage>
        <taxon>Eukaryota</taxon>
        <taxon>Viridiplantae</taxon>
        <taxon>Streptophyta</taxon>
        <taxon>Embryophyta</taxon>
        <taxon>Tracheophyta</taxon>
        <taxon>Spermatophyta</taxon>
        <taxon>Magnoliopsida</taxon>
        <taxon>eudicotyledons</taxon>
        <taxon>Gunneridae</taxon>
        <taxon>Pentapetalae</taxon>
        <taxon>rosids</taxon>
        <taxon>fabids</taxon>
        <taxon>Rosales</taxon>
        <taxon>Rosaceae</taxon>
        <taxon>Amygdaloideae</taxon>
        <taxon>Maleae</taxon>
        <taxon>Malus</taxon>
    </lineage>
</organism>
<dbReference type="Proteomes" id="UP000315295">
    <property type="component" value="Unassembled WGS sequence"/>
</dbReference>
<evidence type="ECO:0000313" key="1">
    <source>
        <dbReference type="EMBL" id="TQE05895.1"/>
    </source>
</evidence>
<protein>
    <submittedName>
        <fullName evidence="1">Uncharacterized protein</fullName>
    </submittedName>
</protein>
<proteinExistence type="predicted"/>
<reference evidence="1 2" key="1">
    <citation type="journal article" date="2019" name="G3 (Bethesda)">
        <title>Sequencing of a Wild Apple (Malus baccata) Genome Unravels the Differences Between Cultivated and Wild Apple Species Regarding Disease Resistance and Cold Tolerance.</title>
        <authorList>
            <person name="Chen X."/>
        </authorList>
    </citation>
    <scope>NUCLEOTIDE SEQUENCE [LARGE SCALE GENOMIC DNA]</scope>
    <source>
        <strain evidence="2">cv. Shandingzi</strain>
        <tissue evidence="1">Leaves</tissue>
    </source>
</reference>